<dbReference type="SUPFAM" id="SSF56300">
    <property type="entry name" value="Metallo-dependent phosphatases"/>
    <property type="match status" value="1"/>
</dbReference>
<dbReference type="EMBL" id="JH600068">
    <property type="protein sequence ID" value="EIG55283.1"/>
    <property type="molecule type" value="Genomic_DNA"/>
</dbReference>
<dbReference type="STRING" id="596152.DesU5LDRAFT_3663"/>
<proteinExistence type="predicted"/>
<name>I2Q677_9BACT</name>
<gene>
    <name evidence="2" type="ORF">DesU5LDRAFT_3663</name>
</gene>
<dbReference type="GO" id="GO:0016787">
    <property type="term" value="F:hydrolase activity"/>
    <property type="evidence" value="ECO:0007669"/>
    <property type="project" value="InterPro"/>
</dbReference>
<protein>
    <recommendedName>
        <fullName evidence="1">Calcineurin-like phosphoesterase domain-containing protein</fullName>
    </recommendedName>
</protein>
<evidence type="ECO:0000259" key="1">
    <source>
        <dbReference type="Pfam" id="PF00149"/>
    </source>
</evidence>
<dbReference type="eggNOG" id="COG0420">
    <property type="taxonomic scope" value="Bacteria"/>
</dbReference>
<dbReference type="InterPro" id="IPR029052">
    <property type="entry name" value="Metallo-depent_PP-like"/>
</dbReference>
<dbReference type="HOGENOM" id="CLU_841475_0_0_7"/>
<dbReference type="AlphaFoldDB" id="I2Q677"/>
<dbReference type="InterPro" id="IPR050535">
    <property type="entry name" value="DNA_Repair-Maintenance_Comp"/>
</dbReference>
<dbReference type="InterPro" id="IPR004843">
    <property type="entry name" value="Calcineurin-like_PHP"/>
</dbReference>
<reference evidence="2" key="1">
    <citation type="submission" date="2011-11" db="EMBL/GenBank/DDBJ databases">
        <title>Improved High-Quality Draft sequence of Desulfovibrio sp. U5L.</title>
        <authorList>
            <consortium name="US DOE Joint Genome Institute"/>
            <person name="Lucas S."/>
            <person name="Han J."/>
            <person name="Lapidus A."/>
            <person name="Cheng J.-F."/>
            <person name="Goodwin L."/>
            <person name="Pitluck S."/>
            <person name="Peters L."/>
            <person name="Ovchinnikova G."/>
            <person name="Held B."/>
            <person name="Detter J.C."/>
            <person name="Han C."/>
            <person name="Tapia R."/>
            <person name="Land M."/>
            <person name="Hauser L."/>
            <person name="Kyrpides N."/>
            <person name="Ivanova N."/>
            <person name="Pagani I."/>
            <person name="Gabster J."/>
            <person name="Walker C."/>
            <person name="Stolyar S."/>
            <person name="Stahl D."/>
            <person name="Arkin A."/>
            <person name="Dehal P."/>
            <person name="Hazen T."/>
            <person name="Woyke T."/>
        </authorList>
    </citation>
    <scope>NUCLEOTIDE SEQUENCE [LARGE SCALE GENOMIC DNA]</scope>
    <source>
        <strain evidence="2">U5L</strain>
    </source>
</reference>
<dbReference type="Pfam" id="PF00149">
    <property type="entry name" value="Metallophos"/>
    <property type="match status" value="1"/>
</dbReference>
<dbReference type="Gene3D" id="3.60.21.10">
    <property type="match status" value="1"/>
</dbReference>
<feature type="domain" description="Calcineurin-like phosphoesterase" evidence="1">
    <location>
        <begin position="12"/>
        <end position="191"/>
    </location>
</feature>
<dbReference type="PANTHER" id="PTHR30337">
    <property type="entry name" value="COMPONENT OF ATP-DEPENDENT DSDNA EXONUCLEASE"/>
    <property type="match status" value="1"/>
</dbReference>
<dbReference type="OrthoDB" id="5448289at2"/>
<accession>I2Q677</accession>
<evidence type="ECO:0000313" key="2">
    <source>
        <dbReference type="EMBL" id="EIG55283.1"/>
    </source>
</evidence>
<organism evidence="2">
    <name type="scientific">Desulfovibrio sp. U5L</name>
    <dbReference type="NCBI Taxonomy" id="596152"/>
    <lineage>
        <taxon>Bacteria</taxon>
        <taxon>Pseudomonadati</taxon>
        <taxon>Thermodesulfobacteriota</taxon>
        <taxon>Desulfovibrionia</taxon>
        <taxon>Desulfovibrionales</taxon>
        <taxon>Desulfovibrionaceae</taxon>
        <taxon>Desulfovibrio</taxon>
    </lineage>
</organism>
<sequence>MTLPTRKAHGLLCIPDPHVAGAPPMQRLESFMDDVLAKLAACLEEAAREDLVPVVLGDLFHWPRENPNTLMVALIELFRPHHPFVLVGNHDKYQARFTADTSLAVLRAAGVVAVLDEPGLFLRLVTPTGTAVLGASPDGAPLPASVEKAADEESVWLTHHGIGFPDYLEQRIKIREIPGLDWVINGHMHRPQPTVTAGRTRWANPGNITRLHFSRRSKERVPAAAIWRPGADDLERWPIPHRPFEEVFPDQEFPPEETAAPEVESRFLEGLARLAWKRTREGAGLREFLSANLNPENPETEIIWELYREVTHADE</sequence>